<keyword evidence="3 7" id="KW-0812">Transmembrane</keyword>
<keyword evidence="6 8" id="KW-0472">Membrane</keyword>
<comment type="caution">
    <text evidence="10">The sequence shown here is derived from an EMBL/GenBank/DDBJ whole genome shotgun (WGS) entry which is preliminary data.</text>
</comment>
<protein>
    <recommendedName>
        <fullName evidence="9">NADH:quinone oxidoreductase/Mrp antiporter transmembrane domain-containing protein</fullName>
    </recommendedName>
</protein>
<dbReference type="Proteomes" id="UP000603940">
    <property type="component" value="Unassembled WGS sequence"/>
</dbReference>
<feature type="transmembrane region" description="Helical" evidence="8">
    <location>
        <begin position="165"/>
        <end position="191"/>
    </location>
</feature>
<organism evidence="10 11">
    <name type="scientific">Pseudoroseomonas ludipueritiae</name>
    <dbReference type="NCBI Taxonomy" id="198093"/>
    <lineage>
        <taxon>Bacteria</taxon>
        <taxon>Pseudomonadati</taxon>
        <taxon>Pseudomonadota</taxon>
        <taxon>Alphaproteobacteria</taxon>
        <taxon>Acetobacterales</taxon>
        <taxon>Acetobacteraceae</taxon>
        <taxon>Pseudoroseomonas</taxon>
    </lineage>
</organism>
<comment type="subcellular location">
    <subcellularLocation>
        <location evidence="1">Cell membrane</location>
        <topology evidence="1">Multi-pass membrane protein</topology>
    </subcellularLocation>
    <subcellularLocation>
        <location evidence="7">Membrane</location>
        <topology evidence="7">Multi-pass membrane protein</topology>
    </subcellularLocation>
</comment>
<evidence type="ECO:0000256" key="6">
    <source>
        <dbReference type="ARBA" id="ARBA00023136"/>
    </source>
</evidence>
<name>A0ABR7REW4_9PROT</name>
<dbReference type="InterPro" id="IPR052175">
    <property type="entry name" value="ComplexI-like_HydComp"/>
</dbReference>
<feature type="domain" description="NADH:quinone oxidoreductase/Mrp antiporter transmembrane" evidence="9">
    <location>
        <begin position="129"/>
        <end position="319"/>
    </location>
</feature>
<evidence type="ECO:0000256" key="2">
    <source>
        <dbReference type="ARBA" id="ARBA00022475"/>
    </source>
</evidence>
<feature type="transmembrane region" description="Helical" evidence="8">
    <location>
        <begin position="248"/>
        <end position="265"/>
    </location>
</feature>
<dbReference type="EMBL" id="JACTUZ010000297">
    <property type="protein sequence ID" value="MBC9180350.1"/>
    <property type="molecule type" value="Genomic_DNA"/>
</dbReference>
<keyword evidence="4 8" id="KW-1133">Transmembrane helix</keyword>
<feature type="transmembrane region" description="Helical" evidence="8">
    <location>
        <begin position="49"/>
        <end position="67"/>
    </location>
</feature>
<feature type="non-terminal residue" evidence="10">
    <location>
        <position position="322"/>
    </location>
</feature>
<evidence type="ECO:0000256" key="8">
    <source>
        <dbReference type="SAM" id="Phobius"/>
    </source>
</evidence>
<evidence type="ECO:0000313" key="11">
    <source>
        <dbReference type="Proteomes" id="UP000603940"/>
    </source>
</evidence>
<gene>
    <name evidence="10" type="ORF">IBL25_25725</name>
</gene>
<feature type="transmembrane region" description="Helical" evidence="8">
    <location>
        <begin position="79"/>
        <end position="104"/>
    </location>
</feature>
<proteinExistence type="predicted"/>
<evidence type="ECO:0000256" key="5">
    <source>
        <dbReference type="ARBA" id="ARBA00023002"/>
    </source>
</evidence>
<feature type="transmembrane region" description="Helical" evidence="8">
    <location>
        <begin position="211"/>
        <end position="236"/>
    </location>
</feature>
<dbReference type="RefSeq" id="WP_275296074.1">
    <property type="nucleotide sequence ID" value="NZ_JACTUZ010000297.1"/>
</dbReference>
<evidence type="ECO:0000256" key="7">
    <source>
        <dbReference type="RuleBase" id="RU000320"/>
    </source>
</evidence>
<feature type="transmembrane region" description="Helical" evidence="8">
    <location>
        <begin position="12"/>
        <end position="37"/>
    </location>
</feature>
<feature type="transmembrane region" description="Helical" evidence="8">
    <location>
        <begin position="277"/>
        <end position="300"/>
    </location>
</feature>
<dbReference type="PANTHER" id="PTHR42682:SF5">
    <property type="entry name" value="HYDROGENASE-4 COMPONENT F"/>
    <property type="match status" value="1"/>
</dbReference>
<keyword evidence="5" id="KW-0560">Oxidoreductase</keyword>
<evidence type="ECO:0000256" key="4">
    <source>
        <dbReference type="ARBA" id="ARBA00022989"/>
    </source>
</evidence>
<keyword evidence="2" id="KW-1003">Cell membrane</keyword>
<dbReference type="InterPro" id="IPR001750">
    <property type="entry name" value="ND/Mrp_TM"/>
</dbReference>
<feature type="transmembrane region" description="Helical" evidence="8">
    <location>
        <begin position="133"/>
        <end position="153"/>
    </location>
</feature>
<sequence>MIPWLPDAPPGWLLPVFAPALLPWLPVLVPLLGAAALAAISNVRVGARVSVAVAALTLPLAVLLLAVPAEGAGLLRPDALNLCLLLPAALVGLSGAVATMALPLPEGAGRAWNAGYQAMLGLTHLALLADDALLMWMALALAGLVLALLVGLRHGAAALSAAWKAVLLLGAGSALALLGTLALAMAAHALAGEAALSFETLLRVGREVESGPLLLGFVLMLAGYGAQAGLVPLHLWRGDAQAEAPTPLIVIPIALLGQAALHALLRAKAVAALNPAWMPPGAPLLLAGLAGMALAALALWRARDAGRFLAALAIGQTGLAAF</sequence>
<keyword evidence="11" id="KW-1185">Reference proteome</keyword>
<evidence type="ECO:0000256" key="1">
    <source>
        <dbReference type="ARBA" id="ARBA00004651"/>
    </source>
</evidence>
<reference evidence="10 11" key="1">
    <citation type="journal article" date="2009" name="Int. J. Syst. Evol. Microbiol.">
        <title>Transfer of Teichococcus ludipueritiae and Muricoccus roseus to the genus Roseomonas, as Roseomonas ludipueritiae comb. nov. and Roseomonas rosea comb. nov., respectively, and emended description of the genus Roseomonas.</title>
        <authorList>
            <person name="Sanchez-Porro C."/>
            <person name="Gallego V."/>
            <person name="Busse H.J."/>
            <person name="Kampfer P."/>
            <person name="Ventosa A."/>
        </authorList>
    </citation>
    <scope>NUCLEOTIDE SEQUENCE [LARGE SCALE GENOMIC DNA]</scope>
    <source>
        <strain evidence="10 11">DSM 14915</strain>
    </source>
</reference>
<evidence type="ECO:0000256" key="3">
    <source>
        <dbReference type="ARBA" id="ARBA00022692"/>
    </source>
</evidence>
<evidence type="ECO:0000259" key="9">
    <source>
        <dbReference type="Pfam" id="PF00361"/>
    </source>
</evidence>
<dbReference type="Pfam" id="PF00361">
    <property type="entry name" value="Proton_antipo_M"/>
    <property type="match status" value="1"/>
</dbReference>
<evidence type="ECO:0000313" key="10">
    <source>
        <dbReference type="EMBL" id="MBC9180350.1"/>
    </source>
</evidence>
<dbReference type="PANTHER" id="PTHR42682">
    <property type="entry name" value="HYDROGENASE-4 COMPONENT F"/>
    <property type="match status" value="1"/>
</dbReference>
<accession>A0ABR7REW4</accession>